<dbReference type="PROSITE" id="PS50164">
    <property type="entry name" value="GIY_YIG"/>
    <property type="match status" value="1"/>
</dbReference>
<dbReference type="Gene3D" id="3.40.1440.10">
    <property type="entry name" value="GIY-YIG endonuclease"/>
    <property type="match status" value="1"/>
</dbReference>
<reference evidence="3" key="1">
    <citation type="submission" date="2022-04" db="EMBL/GenBank/DDBJ databases">
        <title>Mucilaginibacter sp. RS28 isolated from freshwater.</title>
        <authorList>
            <person name="Ko S.-R."/>
        </authorList>
    </citation>
    <scope>NUCLEOTIDE SEQUENCE</scope>
    <source>
        <strain evidence="3">RS28</strain>
    </source>
</reference>
<protein>
    <submittedName>
        <fullName evidence="3">GIY-YIG nuclease family protein</fullName>
    </submittedName>
</protein>
<dbReference type="PANTHER" id="PTHR34477">
    <property type="entry name" value="UPF0213 PROTEIN YHBQ"/>
    <property type="match status" value="1"/>
</dbReference>
<dbReference type="CDD" id="cd10448">
    <property type="entry name" value="GIY-YIG_unchar_3"/>
    <property type="match status" value="1"/>
</dbReference>
<dbReference type="SUPFAM" id="SSF82771">
    <property type="entry name" value="GIY-YIG endonuclease"/>
    <property type="match status" value="1"/>
</dbReference>
<organism evidence="3 4">
    <name type="scientific">Mucilaginibacter straminoryzae</name>
    <dbReference type="NCBI Taxonomy" id="2932774"/>
    <lineage>
        <taxon>Bacteria</taxon>
        <taxon>Pseudomonadati</taxon>
        <taxon>Bacteroidota</taxon>
        <taxon>Sphingobacteriia</taxon>
        <taxon>Sphingobacteriales</taxon>
        <taxon>Sphingobacteriaceae</taxon>
        <taxon>Mucilaginibacter</taxon>
    </lineage>
</organism>
<comment type="caution">
    <text evidence="3">The sequence shown here is derived from an EMBL/GenBank/DDBJ whole genome shotgun (WGS) entry which is preliminary data.</text>
</comment>
<dbReference type="Proteomes" id="UP001139450">
    <property type="component" value="Unassembled WGS sequence"/>
</dbReference>
<dbReference type="InterPro" id="IPR000305">
    <property type="entry name" value="GIY-YIG_endonuc"/>
</dbReference>
<keyword evidence="4" id="KW-1185">Reference proteome</keyword>
<evidence type="ECO:0000313" key="4">
    <source>
        <dbReference type="Proteomes" id="UP001139450"/>
    </source>
</evidence>
<evidence type="ECO:0000256" key="1">
    <source>
        <dbReference type="ARBA" id="ARBA00007435"/>
    </source>
</evidence>
<gene>
    <name evidence="3" type="ORF">MUY27_13215</name>
</gene>
<dbReference type="AlphaFoldDB" id="A0A9X1X5W6"/>
<accession>A0A9X1X5W6</accession>
<dbReference type="PANTHER" id="PTHR34477:SF5">
    <property type="entry name" value="BSL5627 PROTEIN"/>
    <property type="match status" value="1"/>
</dbReference>
<dbReference type="InterPro" id="IPR035901">
    <property type="entry name" value="GIY-YIG_endonuc_sf"/>
</dbReference>
<evidence type="ECO:0000313" key="3">
    <source>
        <dbReference type="EMBL" id="MCJ8210670.1"/>
    </source>
</evidence>
<evidence type="ECO:0000259" key="2">
    <source>
        <dbReference type="PROSITE" id="PS50164"/>
    </source>
</evidence>
<proteinExistence type="inferred from homology"/>
<sequence>MKVTVMQEHQYYVYILTNHGNTVLYVGVTNDLVRRVWEHKTKIYQGFTTKYNCNKLAYFESFHWIQDAIEREKQLKAGTRQKKLDLILQNNAVWADLSDGWYIDYK</sequence>
<comment type="similarity">
    <text evidence="1">Belongs to the UPF0213 family.</text>
</comment>
<dbReference type="EMBL" id="JALJEJ010000006">
    <property type="protein sequence ID" value="MCJ8210670.1"/>
    <property type="molecule type" value="Genomic_DNA"/>
</dbReference>
<dbReference type="Pfam" id="PF01541">
    <property type="entry name" value="GIY-YIG"/>
    <property type="match status" value="1"/>
</dbReference>
<dbReference type="RefSeq" id="WP_245130512.1">
    <property type="nucleotide sequence ID" value="NZ_JALJEJ010000006.1"/>
</dbReference>
<feature type="domain" description="GIY-YIG" evidence="2">
    <location>
        <begin position="9"/>
        <end position="85"/>
    </location>
</feature>
<dbReference type="InterPro" id="IPR050190">
    <property type="entry name" value="UPF0213_domain"/>
</dbReference>
<name>A0A9X1X5W6_9SPHI</name>